<sequence length="105" mass="11647">MGKLIYTSSGQSFDIDDRTLAHLRVVFMNKLRRTEPFMLHIASGDGSGSRSLWIHPGIAIVFHFYGSRLPAMNRHWIDALMHEASGTQGLTLLPEPDAIAQGSAR</sequence>
<name>A0A7W3JLR7_9MICO</name>
<dbReference type="AlphaFoldDB" id="A0A7W3JLR7"/>
<gene>
    <name evidence="2" type="ORF">FHX48_000278</name>
</gene>
<proteinExistence type="predicted"/>
<dbReference type="RefSeq" id="WP_167044093.1">
    <property type="nucleotide sequence ID" value="NZ_JAAOZB010000001.1"/>
</dbReference>
<dbReference type="Pfam" id="PF25355">
    <property type="entry name" value="DUF7882"/>
    <property type="match status" value="1"/>
</dbReference>
<comment type="caution">
    <text evidence="2">The sequence shown here is derived from an EMBL/GenBank/DDBJ whole genome shotgun (WGS) entry which is preliminary data.</text>
</comment>
<evidence type="ECO:0000313" key="3">
    <source>
        <dbReference type="Proteomes" id="UP000526083"/>
    </source>
</evidence>
<feature type="domain" description="DUF7882" evidence="1">
    <location>
        <begin position="1"/>
        <end position="95"/>
    </location>
</feature>
<protein>
    <recommendedName>
        <fullName evidence="1">DUF7882 domain-containing protein</fullName>
    </recommendedName>
</protein>
<reference evidence="2 3" key="1">
    <citation type="submission" date="2020-07" db="EMBL/GenBank/DDBJ databases">
        <title>Sequencing the genomes of 1000 actinobacteria strains.</title>
        <authorList>
            <person name="Klenk H.-P."/>
        </authorList>
    </citation>
    <scope>NUCLEOTIDE SEQUENCE [LARGE SCALE GENOMIC DNA]</scope>
    <source>
        <strain evidence="2 3">DSM 27576</strain>
    </source>
</reference>
<evidence type="ECO:0000313" key="2">
    <source>
        <dbReference type="EMBL" id="MBA8815226.1"/>
    </source>
</evidence>
<dbReference type="EMBL" id="JACGWY010000001">
    <property type="protein sequence ID" value="MBA8815226.1"/>
    <property type="molecule type" value="Genomic_DNA"/>
</dbReference>
<dbReference type="Proteomes" id="UP000526083">
    <property type="component" value="Unassembled WGS sequence"/>
</dbReference>
<keyword evidence="3" id="KW-1185">Reference proteome</keyword>
<evidence type="ECO:0000259" key="1">
    <source>
        <dbReference type="Pfam" id="PF25355"/>
    </source>
</evidence>
<dbReference type="InterPro" id="IPR057204">
    <property type="entry name" value="DUF7882"/>
</dbReference>
<organism evidence="2 3">
    <name type="scientific">Microbacterium halimionae</name>
    <dbReference type="NCBI Taxonomy" id="1526413"/>
    <lineage>
        <taxon>Bacteria</taxon>
        <taxon>Bacillati</taxon>
        <taxon>Actinomycetota</taxon>
        <taxon>Actinomycetes</taxon>
        <taxon>Micrococcales</taxon>
        <taxon>Microbacteriaceae</taxon>
        <taxon>Microbacterium</taxon>
    </lineage>
</organism>
<accession>A0A7W3JLR7</accession>